<name>A0A2S6A653_9NOCA</name>
<sequence>ISAQSSTASIPSVLPGSDTARVTDQVVRFELPRGGHFSRAADTKILNLPDTVWINQPTNTPTAQEKAATEAA</sequence>
<dbReference type="RefSeq" id="WP_219823309.1">
    <property type="nucleotide sequence ID" value="NZ_PSZC01000056.1"/>
</dbReference>
<protein>
    <submittedName>
        <fullName evidence="1">Uncharacterized protein</fullName>
    </submittedName>
</protein>
<evidence type="ECO:0000313" key="1">
    <source>
        <dbReference type="EMBL" id="PPJ27997.1"/>
    </source>
</evidence>
<dbReference type="Proteomes" id="UP000239874">
    <property type="component" value="Unassembled WGS sequence"/>
</dbReference>
<dbReference type="EMBL" id="PSZC01000056">
    <property type="protein sequence ID" value="PPJ27997.1"/>
    <property type="molecule type" value="Genomic_DNA"/>
</dbReference>
<feature type="non-terminal residue" evidence="1">
    <location>
        <position position="1"/>
    </location>
</feature>
<gene>
    <name evidence="1" type="ORF">C5E45_34560</name>
</gene>
<evidence type="ECO:0000313" key="2">
    <source>
        <dbReference type="Proteomes" id="UP000239874"/>
    </source>
</evidence>
<reference evidence="1 2" key="1">
    <citation type="submission" date="2018-02" db="EMBL/GenBank/DDBJ databases">
        <title>8 Nocardia nova and 1 Nocardia cyriacigeorgica strain used for evolution to TMP-SMX.</title>
        <authorList>
            <person name="Mehta H."/>
            <person name="Weng J."/>
            <person name="Shamoo Y."/>
        </authorList>
    </citation>
    <scope>NUCLEOTIDE SEQUENCE [LARGE SCALE GENOMIC DNA]</scope>
    <source>
        <strain evidence="1 2">MDA3139</strain>
    </source>
</reference>
<proteinExistence type="predicted"/>
<dbReference type="AlphaFoldDB" id="A0A2S6A653"/>
<accession>A0A2S6A653</accession>
<organism evidence="1 2">
    <name type="scientific">Nocardia nova</name>
    <dbReference type="NCBI Taxonomy" id="37330"/>
    <lineage>
        <taxon>Bacteria</taxon>
        <taxon>Bacillati</taxon>
        <taxon>Actinomycetota</taxon>
        <taxon>Actinomycetes</taxon>
        <taxon>Mycobacteriales</taxon>
        <taxon>Nocardiaceae</taxon>
        <taxon>Nocardia</taxon>
    </lineage>
</organism>
<comment type="caution">
    <text evidence="1">The sequence shown here is derived from an EMBL/GenBank/DDBJ whole genome shotgun (WGS) entry which is preliminary data.</text>
</comment>